<organism evidence="1">
    <name type="scientific">Streptomyces anulatus</name>
    <name type="common">Streptomyces chrysomallus</name>
    <dbReference type="NCBI Taxonomy" id="1892"/>
    <lineage>
        <taxon>Bacteria</taxon>
        <taxon>Bacillati</taxon>
        <taxon>Actinomycetota</taxon>
        <taxon>Actinomycetes</taxon>
        <taxon>Kitasatosporales</taxon>
        <taxon>Streptomycetaceae</taxon>
        <taxon>Streptomyces</taxon>
    </lineage>
</organism>
<protein>
    <submittedName>
        <fullName evidence="1">Uncharacterized protein</fullName>
    </submittedName>
</protein>
<comment type="caution">
    <text evidence="1">The sequence shown here is derived from an EMBL/GenBank/DDBJ whole genome shotgun (WGS) entry which is preliminary data.</text>
</comment>
<proteinExistence type="predicted"/>
<name>A0A6G3T2U5_STRAQ</name>
<sequence length="114" mass="12319">MDTDGLPGVWTGSGGGRVEFHADGRFSMKGIPAESVDFTWSEPRNGATRVSGAGTWQQQDIDEDSLQLMIDAGGSFPTDEEVATLMVAEDGPTQVLFFSTNVDKPYGYEIEKNP</sequence>
<dbReference type="AlphaFoldDB" id="A0A6G3T2U5"/>
<accession>A0A6G3T2U5</accession>
<reference evidence="1" key="1">
    <citation type="submission" date="2020-01" db="EMBL/GenBank/DDBJ databases">
        <title>Insect and environment-associated Actinomycetes.</title>
        <authorList>
            <person name="Currrie C."/>
            <person name="Chevrette M."/>
            <person name="Carlson C."/>
            <person name="Stubbendieck R."/>
            <person name="Wendt-Pienkowski E."/>
        </authorList>
    </citation>
    <scope>NUCLEOTIDE SEQUENCE</scope>
    <source>
        <strain evidence="1">SID505</strain>
    </source>
</reference>
<evidence type="ECO:0000313" key="1">
    <source>
        <dbReference type="EMBL" id="NEB89594.1"/>
    </source>
</evidence>
<gene>
    <name evidence="1" type="ORF">G3I43_36390</name>
</gene>
<dbReference type="EMBL" id="JAAGMK010001028">
    <property type="protein sequence ID" value="NEB89594.1"/>
    <property type="molecule type" value="Genomic_DNA"/>
</dbReference>